<dbReference type="AlphaFoldDB" id="A0A0G4G936"/>
<protein>
    <submittedName>
        <fullName evidence="1">Uncharacterized protein</fullName>
    </submittedName>
</protein>
<organism evidence="1">
    <name type="scientific">Chromera velia CCMP2878</name>
    <dbReference type="NCBI Taxonomy" id="1169474"/>
    <lineage>
        <taxon>Eukaryota</taxon>
        <taxon>Sar</taxon>
        <taxon>Alveolata</taxon>
        <taxon>Colpodellida</taxon>
        <taxon>Chromeraceae</taxon>
        <taxon>Chromera</taxon>
    </lineage>
</organism>
<sequence length="81" mass="9207">MWLISGRGWKECKECVSRENRAASPCGRIRVKRQPGDPFTLDPDSPLPTITVTMHLSSIYQVEHVLETRLKGVQNHIPKLP</sequence>
<reference evidence="1" key="1">
    <citation type="submission" date="2014-11" db="EMBL/GenBank/DDBJ databases">
        <authorList>
            <person name="Otto D Thomas"/>
            <person name="Naeem Raeece"/>
        </authorList>
    </citation>
    <scope>NUCLEOTIDE SEQUENCE</scope>
</reference>
<evidence type="ECO:0000313" key="1">
    <source>
        <dbReference type="EMBL" id="CEM25290.1"/>
    </source>
</evidence>
<dbReference type="EMBL" id="CDMZ01000993">
    <property type="protein sequence ID" value="CEM25290.1"/>
    <property type="molecule type" value="Genomic_DNA"/>
</dbReference>
<dbReference type="VEuPathDB" id="CryptoDB:Cvel_585"/>
<name>A0A0G4G936_9ALVE</name>
<proteinExistence type="predicted"/>
<accession>A0A0G4G936</accession>
<gene>
    <name evidence="1" type="ORF">Cvel_585</name>
</gene>